<reference evidence="1 2" key="1">
    <citation type="journal article" date="2008" name="Int. J. Syst. Evol. Microbiol.">
        <title>Nocardioides daphniae sp. nov., isolated from Daphnia cucullata (Crustacea: Cladocera).</title>
        <authorList>
            <person name="Toth E.M."/>
            <person name="Keki Z."/>
            <person name="Homonnay Z.G."/>
            <person name="Borsodi A.K."/>
            <person name="Marialigeti K."/>
            <person name="Schumann P."/>
        </authorList>
    </citation>
    <scope>NUCLEOTIDE SEQUENCE [LARGE SCALE GENOMIC DNA]</scope>
    <source>
        <strain evidence="1 2">JCM 16608</strain>
    </source>
</reference>
<dbReference type="KEGG" id="ndp:E2C04_03195"/>
<protein>
    <submittedName>
        <fullName evidence="1">Mycofactocin biosynthesis chaperone MftB</fullName>
    </submittedName>
</protein>
<organism evidence="1 2">
    <name type="scientific">Nocardioides daphniae</name>
    <dbReference type="NCBI Taxonomy" id="402297"/>
    <lineage>
        <taxon>Bacteria</taxon>
        <taxon>Bacillati</taxon>
        <taxon>Actinomycetota</taxon>
        <taxon>Actinomycetes</taxon>
        <taxon>Propionibacteriales</taxon>
        <taxon>Nocardioidaceae</taxon>
        <taxon>Nocardioides</taxon>
    </lineage>
</organism>
<name>A0A4P7U8R0_9ACTN</name>
<dbReference type="InterPro" id="IPR023850">
    <property type="entry name" value="MftB"/>
</dbReference>
<dbReference type="Pfam" id="PF26520">
    <property type="entry name" value="MftB_chaperone"/>
    <property type="match status" value="1"/>
</dbReference>
<proteinExistence type="predicted"/>
<evidence type="ECO:0000313" key="1">
    <source>
        <dbReference type="EMBL" id="QCC76470.1"/>
    </source>
</evidence>
<dbReference type="AlphaFoldDB" id="A0A4P7U8R0"/>
<dbReference type="Proteomes" id="UP000297025">
    <property type="component" value="Chromosome"/>
</dbReference>
<accession>A0A4P7U8R0</accession>
<sequence>MRRVLMLDEAWTLSPAVALRPEPFGALAYHFGNRKLTFLKRPELVTVVRALGEAPDVRSALVAAGIPEQQHLVYAEALAGLARTDMIRPRPEGAAA</sequence>
<evidence type="ECO:0000313" key="2">
    <source>
        <dbReference type="Proteomes" id="UP000297025"/>
    </source>
</evidence>
<dbReference type="NCBIfam" id="TIGR03967">
    <property type="entry name" value="mycofact_MftB"/>
    <property type="match status" value="1"/>
</dbReference>
<dbReference type="OrthoDB" id="3784885at2"/>
<gene>
    <name evidence="1" type="primary">mftB</name>
    <name evidence="1" type="ORF">E2C04_03195</name>
</gene>
<dbReference type="EMBL" id="CP038462">
    <property type="protein sequence ID" value="QCC76470.1"/>
    <property type="molecule type" value="Genomic_DNA"/>
</dbReference>